<dbReference type="InterPro" id="IPR024529">
    <property type="entry name" value="ECF_trnsprt_substrate-spec"/>
</dbReference>
<feature type="transmembrane region" description="Helical" evidence="8">
    <location>
        <begin position="53"/>
        <end position="78"/>
    </location>
</feature>
<dbReference type="Proteomes" id="UP000004910">
    <property type="component" value="Unassembled WGS sequence"/>
</dbReference>
<evidence type="ECO:0000256" key="5">
    <source>
        <dbReference type="ARBA" id="ARBA00022692"/>
    </source>
</evidence>
<evidence type="ECO:0000256" key="3">
    <source>
        <dbReference type="ARBA" id="ARBA00022448"/>
    </source>
</evidence>
<dbReference type="Pfam" id="PF12822">
    <property type="entry name" value="ECF_trnsprt"/>
    <property type="match status" value="1"/>
</dbReference>
<dbReference type="EMBL" id="ABIK02000004">
    <property type="protein sequence ID" value="EDS75720.1"/>
    <property type="molecule type" value="Genomic_DNA"/>
</dbReference>
<reference evidence="9" key="2">
    <citation type="submission" date="2014-06" db="EMBL/GenBank/DDBJ databases">
        <title>Draft genome sequence of Clostridium spiroforme (DSM 1552).</title>
        <authorList>
            <person name="Sudarsanam P."/>
            <person name="Ley R."/>
            <person name="Guruge J."/>
            <person name="Turnbaugh P.J."/>
            <person name="Mahowald M."/>
            <person name="Liep D."/>
            <person name="Gordon J."/>
        </authorList>
    </citation>
    <scope>NUCLEOTIDE SEQUENCE</scope>
    <source>
        <strain evidence="9">DSM 1552</strain>
    </source>
</reference>
<dbReference type="AlphaFoldDB" id="B1BZ73"/>
<name>B1BZ73_9FIRM</name>
<dbReference type="eggNOG" id="COG3601">
    <property type="taxonomic scope" value="Bacteria"/>
</dbReference>
<gene>
    <name evidence="9" type="ORF">CLOSPI_00230</name>
</gene>
<feature type="transmembrane region" description="Helical" evidence="8">
    <location>
        <begin position="187"/>
        <end position="213"/>
    </location>
</feature>
<feature type="transmembrane region" description="Helical" evidence="8">
    <location>
        <begin position="7"/>
        <end position="33"/>
    </location>
</feature>
<dbReference type="Gene3D" id="1.10.1760.20">
    <property type="match status" value="1"/>
</dbReference>
<feature type="transmembrane region" description="Helical" evidence="8">
    <location>
        <begin position="124"/>
        <end position="145"/>
    </location>
</feature>
<dbReference type="PANTHER" id="PTHR38438:SF1">
    <property type="entry name" value="RIBOFLAVIN TRANSPORTER RIBU"/>
    <property type="match status" value="1"/>
</dbReference>
<protein>
    <recommendedName>
        <fullName evidence="11">Riboflavin transporter</fullName>
    </recommendedName>
</protein>
<keyword evidence="6 8" id="KW-1133">Transmembrane helix</keyword>
<evidence type="ECO:0000256" key="2">
    <source>
        <dbReference type="ARBA" id="ARBA00005540"/>
    </source>
</evidence>
<evidence type="ECO:0000313" key="9">
    <source>
        <dbReference type="EMBL" id="EDS75720.1"/>
    </source>
</evidence>
<keyword evidence="5 8" id="KW-0812">Transmembrane</keyword>
<feature type="transmembrane region" description="Helical" evidence="8">
    <location>
        <begin position="152"/>
        <end position="175"/>
    </location>
</feature>
<dbReference type="STRING" id="428126.CLOSPI_00230"/>
<evidence type="ECO:0000313" key="10">
    <source>
        <dbReference type="Proteomes" id="UP000004910"/>
    </source>
</evidence>
<proteinExistence type="inferred from homology"/>
<evidence type="ECO:0000256" key="8">
    <source>
        <dbReference type="SAM" id="Phobius"/>
    </source>
</evidence>
<evidence type="ECO:0000256" key="1">
    <source>
        <dbReference type="ARBA" id="ARBA00004651"/>
    </source>
</evidence>
<dbReference type="PANTHER" id="PTHR38438">
    <property type="entry name" value="RIBOFLAVIN TRANSPORTER RIBU"/>
    <property type="match status" value="1"/>
</dbReference>
<dbReference type="HOGENOM" id="CLU_086673_0_1_9"/>
<keyword evidence="3" id="KW-0813">Transport</keyword>
<keyword evidence="7 8" id="KW-0472">Membrane</keyword>
<dbReference type="GO" id="GO:0005886">
    <property type="term" value="C:plasma membrane"/>
    <property type="evidence" value="ECO:0007669"/>
    <property type="project" value="UniProtKB-SubCell"/>
</dbReference>
<dbReference type="PROSITE" id="PS51257">
    <property type="entry name" value="PROKAR_LIPOPROTEIN"/>
    <property type="match status" value="1"/>
</dbReference>
<comment type="caution">
    <text evidence="9">The sequence shown here is derived from an EMBL/GenBank/DDBJ whole genome shotgun (WGS) entry which is preliminary data.</text>
</comment>
<comment type="subcellular location">
    <subcellularLocation>
        <location evidence="1">Cell membrane</location>
        <topology evidence="1">Multi-pass membrane protein</topology>
    </subcellularLocation>
</comment>
<evidence type="ECO:0000256" key="4">
    <source>
        <dbReference type="ARBA" id="ARBA00022475"/>
    </source>
</evidence>
<evidence type="ECO:0008006" key="11">
    <source>
        <dbReference type="Google" id="ProtNLM"/>
    </source>
</evidence>
<dbReference type="GO" id="GO:0032217">
    <property type="term" value="F:riboflavin transmembrane transporter activity"/>
    <property type="evidence" value="ECO:0007669"/>
    <property type="project" value="InterPro"/>
</dbReference>
<reference evidence="9" key="1">
    <citation type="submission" date="2008-02" db="EMBL/GenBank/DDBJ databases">
        <authorList>
            <person name="Fulton L."/>
            <person name="Clifton S."/>
            <person name="Fulton B."/>
            <person name="Xu J."/>
            <person name="Minx P."/>
            <person name="Pepin K.H."/>
            <person name="Johnson M."/>
            <person name="Thiruvilangam P."/>
            <person name="Bhonagiri V."/>
            <person name="Nash W.E."/>
            <person name="Mardis E.R."/>
            <person name="Wilson R.K."/>
        </authorList>
    </citation>
    <scope>NUCLEOTIDE SEQUENCE [LARGE SCALE GENOMIC DNA]</scope>
    <source>
        <strain evidence="9">DSM 1552</strain>
    </source>
</reference>
<organism evidence="9 10">
    <name type="scientific">Thomasclavelia spiroformis DSM 1552</name>
    <dbReference type="NCBI Taxonomy" id="428126"/>
    <lineage>
        <taxon>Bacteria</taxon>
        <taxon>Bacillati</taxon>
        <taxon>Bacillota</taxon>
        <taxon>Erysipelotrichia</taxon>
        <taxon>Erysipelotrichales</taxon>
        <taxon>Coprobacillaceae</taxon>
        <taxon>Thomasclavelia</taxon>
    </lineage>
</organism>
<keyword evidence="4" id="KW-1003">Cell membrane</keyword>
<evidence type="ECO:0000256" key="7">
    <source>
        <dbReference type="ARBA" id="ARBA00023136"/>
    </source>
</evidence>
<keyword evidence="10" id="KW-1185">Reference proteome</keyword>
<sequence length="222" mass="24354">MKETKYFLCIFSLGIFVSQGFLFACQILHNILLGGVCMLQENMVSNKKKTLKLVKMGMLVAISIILVYVIHLPIFPAVPFLEYDPADIPILIGTFAFGPFTGLLLTIATSIIQGITVSVNSGLYGILMHIIATSTLVIIAGLIYCRNKTRKAAIIGLLCGMLAMAMVMVVANLIITPLFMGVTQEVVWGLMPFIVGFNLIKAGINGLVTFFLYKRISEFLHE</sequence>
<comment type="similarity">
    <text evidence="2">Belongs to the prokaryotic riboflavin transporter (P-RFT) (TC 2.A.87) family.</text>
</comment>
<feature type="transmembrane region" description="Helical" evidence="8">
    <location>
        <begin position="90"/>
        <end position="112"/>
    </location>
</feature>
<dbReference type="InterPro" id="IPR025720">
    <property type="entry name" value="RibU"/>
</dbReference>
<evidence type="ECO:0000256" key="6">
    <source>
        <dbReference type="ARBA" id="ARBA00022989"/>
    </source>
</evidence>
<accession>B1BZ73</accession>